<dbReference type="GO" id="GO:0044874">
    <property type="term" value="P:lipoprotein localization to outer membrane"/>
    <property type="evidence" value="ECO:0007669"/>
    <property type="project" value="TreeGrafter"/>
</dbReference>
<dbReference type="PANTHER" id="PTHR30489:SF0">
    <property type="entry name" value="LIPOPROTEIN-RELEASING SYSTEM TRANSMEMBRANE PROTEIN LOLE"/>
    <property type="match status" value="1"/>
</dbReference>
<reference evidence="10 11" key="1">
    <citation type="submission" date="2019-12" db="EMBL/GenBank/DDBJ databases">
        <title>The draft genomic sequence of strain Chitinophaga oryziterrae JCM 16595.</title>
        <authorList>
            <person name="Zhang X."/>
        </authorList>
    </citation>
    <scope>NUCLEOTIDE SEQUENCE [LARGE SCALE GENOMIC DNA]</scope>
    <source>
        <strain evidence="10 11">JCM 16595</strain>
    </source>
</reference>
<accession>A0A6N8JJJ5</accession>
<dbReference type="EMBL" id="WRXO01000011">
    <property type="protein sequence ID" value="MVT44559.1"/>
    <property type="molecule type" value="Genomic_DNA"/>
</dbReference>
<keyword evidence="6 7" id="KW-0472">Membrane</keyword>
<evidence type="ECO:0000313" key="10">
    <source>
        <dbReference type="EMBL" id="MVT44559.1"/>
    </source>
</evidence>
<comment type="subcellular location">
    <subcellularLocation>
        <location evidence="1">Cell membrane</location>
        <topology evidence="1">Multi-pass membrane protein</topology>
    </subcellularLocation>
</comment>
<feature type="transmembrane region" description="Helical" evidence="7">
    <location>
        <begin position="17"/>
        <end position="38"/>
    </location>
</feature>
<gene>
    <name evidence="10" type="ORF">GO495_28450</name>
</gene>
<dbReference type="InterPro" id="IPR051447">
    <property type="entry name" value="Lipoprotein-release_system"/>
</dbReference>
<comment type="caution">
    <text evidence="10">The sequence shown here is derived from an EMBL/GenBank/DDBJ whole genome shotgun (WGS) entry which is preliminary data.</text>
</comment>
<dbReference type="RefSeq" id="WP_157303347.1">
    <property type="nucleotide sequence ID" value="NZ_BAAAZB010000036.1"/>
</dbReference>
<evidence type="ECO:0000256" key="1">
    <source>
        <dbReference type="ARBA" id="ARBA00004651"/>
    </source>
</evidence>
<dbReference type="OrthoDB" id="1451596at2"/>
<feature type="transmembrane region" description="Helical" evidence="7">
    <location>
        <begin position="264"/>
        <end position="288"/>
    </location>
</feature>
<evidence type="ECO:0000256" key="2">
    <source>
        <dbReference type="ARBA" id="ARBA00005236"/>
    </source>
</evidence>
<dbReference type="PANTHER" id="PTHR30489">
    <property type="entry name" value="LIPOPROTEIN-RELEASING SYSTEM TRANSMEMBRANE PROTEIN LOLE"/>
    <property type="match status" value="1"/>
</dbReference>
<evidence type="ECO:0000313" key="11">
    <source>
        <dbReference type="Proteomes" id="UP000468388"/>
    </source>
</evidence>
<keyword evidence="11" id="KW-1185">Reference proteome</keyword>
<name>A0A6N8JJJ5_9BACT</name>
<keyword evidence="5 7" id="KW-1133">Transmembrane helix</keyword>
<protein>
    <submittedName>
        <fullName evidence="10">FtsX-like permease family protein</fullName>
    </submittedName>
</protein>
<evidence type="ECO:0000259" key="9">
    <source>
        <dbReference type="Pfam" id="PF12704"/>
    </source>
</evidence>
<evidence type="ECO:0000256" key="7">
    <source>
        <dbReference type="SAM" id="Phobius"/>
    </source>
</evidence>
<evidence type="ECO:0000259" key="8">
    <source>
        <dbReference type="Pfam" id="PF02687"/>
    </source>
</evidence>
<dbReference type="AlphaFoldDB" id="A0A6N8JJJ5"/>
<feature type="domain" description="ABC3 transporter permease C-terminal" evidence="8">
    <location>
        <begin position="267"/>
        <end position="398"/>
    </location>
</feature>
<evidence type="ECO:0000256" key="3">
    <source>
        <dbReference type="ARBA" id="ARBA00022475"/>
    </source>
</evidence>
<dbReference type="Proteomes" id="UP000468388">
    <property type="component" value="Unassembled WGS sequence"/>
</dbReference>
<feature type="domain" description="MacB-like periplasmic core" evidence="9">
    <location>
        <begin position="17"/>
        <end position="237"/>
    </location>
</feature>
<dbReference type="InterPro" id="IPR025857">
    <property type="entry name" value="MacB_PCD"/>
</dbReference>
<organism evidence="10 11">
    <name type="scientific">Chitinophaga oryziterrae</name>
    <dbReference type="NCBI Taxonomy" id="1031224"/>
    <lineage>
        <taxon>Bacteria</taxon>
        <taxon>Pseudomonadati</taxon>
        <taxon>Bacteroidota</taxon>
        <taxon>Chitinophagia</taxon>
        <taxon>Chitinophagales</taxon>
        <taxon>Chitinophagaceae</taxon>
        <taxon>Chitinophaga</taxon>
    </lineage>
</organism>
<evidence type="ECO:0000256" key="4">
    <source>
        <dbReference type="ARBA" id="ARBA00022692"/>
    </source>
</evidence>
<sequence>MILIMAWRNIWRNKMRSIIIISSIAIGLFAGISVLALYKGMMKSRIHNVIDSEVGHLQIHNINFKKDYDPQFILANGAEVLKVVNKIPEVKLAASRSITMGMLATPTGSAGVQINGIIPGLEYQLSQLQKKIIKGNPFDPAKENEIMVGQKLARKMKLKLRSKLVLTFTDTSGTMVSSAFRVAAIYQSDNAPLDEKNVYVNIDELNVLLGIQNSFHEIVILLKNDTDLAKAKQELQQKFSGYQIESWKEISPETDLLVKTVDQYSYIIMFIIMFALAFGIVNTMLMAILERTREIGMMVALGMNRLKIFLLIFLETIFLTLGGTPLGIFIGWVTTAYFNKHGLNLSGMGREMMSSFGFGTMIYPEFPTDKISGVLLIVIGTALISCLFPAIKALKLQPVEALRR</sequence>
<dbReference type="Pfam" id="PF12704">
    <property type="entry name" value="MacB_PCD"/>
    <property type="match status" value="1"/>
</dbReference>
<evidence type="ECO:0000256" key="6">
    <source>
        <dbReference type="ARBA" id="ARBA00023136"/>
    </source>
</evidence>
<feature type="transmembrane region" description="Helical" evidence="7">
    <location>
        <begin position="371"/>
        <end position="394"/>
    </location>
</feature>
<keyword evidence="3" id="KW-1003">Cell membrane</keyword>
<dbReference type="Pfam" id="PF02687">
    <property type="entry name" value="FtsX"/>
    <property type="match status" value="1"/>
</dbReference>
<evidence type="ECO:0000256" key="5">
    <source>
        <dbReference type="ARBA" id="ARBA00022989"/>
    </source>
</evidence>
<dbReference type="GO" id="GO:0098797">
    <property type="term" value="C:plasma membrane protein complex"/>
    <property type="evidence" value="ECO:0007669"/>
    <property type="project" value="TreeGrafter"/>
</dbReference>
<proteinExistence type="inferred from homology"/>
<keyword evidence="4 7" id="KW-0812">Transmembrane</keyword>
<feature type="transmembrane region" description="Helical" evidence="7">
    <location>
        <begin position="164"/>
        <end position="186"/>
    </location>
</feature>
<feature type="transmembrane region" description="Helical" evidence="7">
    <location>
        <begin position="308"/>
        <end position="333"/>
    </location>
</feature>
<dbReference type="InterPro" id="IPR003838">
    <property type="entry name" value="ABC3_permease_C"/>
</dbReference>
<comment type="similarity">
    <text evidence="2">Belongs to the ABC-4 integral membrane protein family. LolC/E subfamily.</text>
</comment>